<dbReference type="AlphaFoldDB" id="A0A9C7PR25"/>
<name>A0A9C7PR25_9RHOD</name>
<accession>A0A9C7PR25</accession>
<dbReference type="PANTHER" id="PTHR43646:SF2">
    <property type="entry name" value="GLYCOSYLTRANSFERASE 2-LIKE DOMAIN-CONTAINING PROTEIN"/>
    <property type="match status" value="1"/>
</dbReference>
<keyword evidence="4" id="KW-0808">Transferase</keyword>
<dbReference type="PANTHER" id="PTHR43646">
    <property type="entry name" value="GLYCOSYLTRANSFERASE"/>
    <property type="match status" value="1"/>
</dbReference>
<dbReference type="Pfam" id="PF00535">
    <property type="entry name" value="Glycos_transf_2"/>
    <property type="match status" value="1"/>
</dbReference>
<dbReference type="InterPro" id="IPR029044">
    <property type="entry name" value="Nucleotide-diphossugar_trans"/>
</dbReference>
<dbReference type="GO" id="GO:0005886">
    <property type="term" value="C:plasma membrane"/>
    <property type="evidence" value="ECO:0007669"/>
    <property type="project" value="UniProtKB-SubCell"/>
</dbReference>
<proteinExistence type="predicted"/>
<reference evidence="7" key="1">
    <citation type="journal article" date="2022" name="Proc. Natl. Acad. Sci. U.S.A.">
        <title>Life cycle and functional genomics of the unicellular red alga Galdieria for elucidating algal and plant evolution and industrial use.</title>
        <authorList>
            <person name="Hirooka S."/>
            <person name="Itabashi T."/>
            <person name="Ichinose T.M."/>
            <person name="Onuma R."/>
            <person name="Fujiwara T."/>
            <person name="Yamashita S."/>
            <person name="Jong L.W."/>
            <person name="Tomita R."/>
            <person name="Iwane A.H."/>
            <person name="Miyagishima S.Y."/>
        </authorList>
    </citation>
    <scope>NUCLEOTIDE SEQUENCE</scope>
    <source>
        <strain evidence="7">NBRC 102759</strain>
    </source>
</reference>
<organism evidence="7 8">
    <name type="scientific">Galdieria partita</name>
    <dbReference type="NCBI Taxonomy" id="83374"/>
    <lineage>
        <taxon>Eukaryota</taxon>
        <taxon>Rhodophyta</taxon>
        <taxon>Bangiophyceae</taxon>
        <taxon>Galdieriales</taxon>
        <taxon>Galdieriaceae</taxon>
        <taxon>Galdieria</taxon>
    </lineage>
</organism>
<dbReference type="CDD" id="cd02522">
    <property type="entry name" value="GT_2_like_a"/>
    <property type="match status" value="1"/>
</dbReference>
<comment type="subcellular location">
    <subcellularLocation>
        <location evidence="1">Cell membrane</location>
    </subcellularLocation>
</comment>
<gene>
    <name evidence="7" type="ORF">GpartN1_g87.t1</name>
</gene>
<dbReference type="InterPro" id="IPR001173">
    <property type="entry name" value="Glyco_trans_2-like"/>
</dbReference>
<dbReference type="EMBL" id="BQMJ01000001">
    <property type="protein sequence ID" value="GJQ08296.1"/>
    <property type="molecule type" value="Genomic_DNA"/>
</dbReference>
<keyword evidence="8" id="KW-1185">Reference proteome</keyword>
<reference evidence="7" key="2">
    <citation type="submission" date="2022-01" db="EMBL/GenBank/DDBJ databases">
        <authorList>
            <person name="Hirooka S."/>
            <person name="Miyagishima S.Y."/>
        </authorList>
    </citation>
    <scope>NUCLEOTIDE SEQUENCE</scope>
    <source>
        <strain evidence="7">NBRC 102759</strain>
    </source>
</reference>
<evidence type="ECO:0000256" key="1">
    <source>
        <dbReference type="ARBA" id="ARBA00004236"/>
    </source>
</evidence>
<dbReference type="SUPFAM" id="SSF53448">
    <property type="entry name" value="Nucleotide-diphospho-sugar transferases"/>
    <property type="match status" value="1"/>
</dbReference>
<evidence type="ECO:0000256" key="5">
    <source>
        <dbReference type="ARBA" id="ARBA00023136"/>
    </source>
</evidence>
<evidence type="ECO:0000256" key="4">
    <source>
        <dbReference type="ARBA" id="ARBA00022679"/>
    </source>
</evidence>
<evidence type="ECO:0000313" key="7">
    <source>
        <dbReference type="EMBL" id="GJQ08296.1"/>
    </source>
</evidence>
<dbReference type="NCBIfam" id="TIGR04283">
    <property type="entry name" value="glyco_like_mftF"/>
    <property type="match status" value="1"/>
</dbReference>
<evidence type="ECO:0000313" key="8">
    <source>
        <dbReference type="Proteomes" id="UP001061958"/>
    </source>
</evidence>
<keyword evidence="3" id="KW-0328">Glycosyltransferase</keyword>
<dbReference type="OrthoDB" id="191769at2759"/>
<evidence type="ECO:0000256" key="3">
    <source>
        <dbReference type="ARBA" id="ARBA00022676"/>
    </source>
</evidence>
<evidence type="ECO:0000259" key="6">
    <source>
        <dbReference type="Pfam" id="PF00535"/>
    </source>
</evidence>
<keyword evidence="5" id="KW-0472">Membrane</keyword>
<feature type="domain" description="Glycosyltransferase 2-like" evidence="6">
    <location>
        <begin position="18"/>
        <end position="175"/>
    </location>
</feature>
<dbReference type="GO" id="GO:0016757">
    <property type="term" value="F:glycosyltransferase activity"/>
    <property type="evidence" value="ECO:0007669"/>
    <property type="project" value="UniProtKB-KW"/>
</dbReference>
<sequence>MRSQCVAKSHSLPFDIAVIVAVLNEAANISQVLQSVTTQAKDPCAISQIVLVDGGSRDNTINLAKQIASRSKVPIKIISSPERGRALQFNWGVRYAVSPKVFLFLHGDTILPKYFDEAVRDTLLKPNTIAGSFSLGFRNSKQRLALAVIAFFANVRSKLLQLPFGDQGLFMFSNNFYKLGGFPPQLFMEDVEMISRLKRLNQGRIRIAPVKVWTDARRWNSVGVWKTSLLNQFILFCYYFRLVKLDKLALWYRQLYTIKEMTR</sequence>
<dbReference type="Proteomes" id="UP001061958">
    <property type="component" value="Unassembled WGS sequence"/>
</dbReference>
<keyword evidence="2" id="KW-1003">Cell membrane</keyword>
<dbReference type="InterPro" id="IPR026461">
    <property type="entry name" value="Trfase_2_rSAM/seldom_assoc"/>
</dbReference>
<evidence type="ECO:0000256" key="2">
    <source>
        <dbReference type="ARBA" id="ARBA00022475"/>
    </source>
</evidence>
<protein>
    <recommendedName>
        <fullName evidence="6">Glycosyltransferase 2-like domain-containing protein</fullName>
    </recommendedName>
</protein>
<comment type="caution">
    <text evidence="7">The sequence shown here is derived from an EMBL/GenBank/DDBJ whole genome shotgun (WGS) entry which is preliminary data.</text>
</comment>
<dbReference type="Gene3D" id="3.90.550.10">
    <property type="entry name" value="Spore Coat Polysaccharide Biosynthesis Protein SpsA, Chain A"/>
    <property type="match status" value="1"/>
</dbReference>